<comment type="similarity">
    <text evidence="7">Belongs to the binding-protein-dependent transport system permease family.</text>
</comment>
<keyword evidence="5 7" id="KW-1133">Transmembrane helix</keyword>
<dbReference type="GO" id="GO:0055085">
    <property type="term" value="P:transmembrane transport"/>
    <property type="evidence" value="ECO:0007669"/>
    <property type="project" value="InterPro"/>
</dbReference>
<dbReference type="SUPFAM" id="SSF161098">
    <property type="entry name" value="MetI-like"/>
    <property type="match status" value="1"/>
</dbReference>
<comment type="caution">
    <text evidence="9">The sequence shown here is derived from an EMBL/GenBank/DDBJ whole genome shotgun (WGS) entry which is preliminary data.</text>
</comment>
<keyword evidence="4 7" id="KW-0812">Transmembrane</keyword>
<gene>
    <name evidence="9" type="ORF">EAS64_06945</name>
</gene>
<dbReference type="RefSeq" id="WP_145851806.1">
    <property type="nucleotide sequence ID" value="NZ_RPFW01000001.1"/>
</dbReference>
<evidence type="ECO:0000256" key="6">
    <source>
        <dbReference type="ARBA" id="ARBA00023136"/>
    </source>
</evidence>
<feature type="transmembrane region" description="Helical" evidence="7">
    <location>
        <begin position="274"/>
        <end position="298"/>
    </location>
</feature>
<evidence type="ECO:0000256" key="4">
    <source>
        <dbReference type="ARBA" id="ARBA00022692"/>
    </source>
</evidence>
<keyword evidence="2 7" id="KW-0813">Transport</keyword>
<feature type="domain" description="ABC transmembrane type-1" evidence="8">
    <location>
        <begin position="103"/>
        <end position="295"/>
    </location>
</feature>
<dbReference type="InterPro" id="IPR000515">
    <property type="entry name" value="MetI-like"/>
</dbReference>
<keyword evidence="6 7" id="KW-0472">Membrane</keyword>
<feature type="transmembrane region" description="Helical" evidence="7">
    <location>
        <begin position="44"/>
        <end position="65"/>
    </location>
</feature>
<evidence type="ECO:0000256" key="3">
    <source>
        <dbReference type="ARBA" id="ARBA00022475"/>
    </source>
</evidence>
<comment type="subcellular location">
    <subcellularLocation>
        <location evidence="1 7">Cell membrane</location>
        <topology evidence="1 7">Multi-pass membrane protein</topology>
    </subcellularLocation>
</comment>
<feature type="transmembrane region" description="Helical" evidence="7">
    <location>
        <begin position="224"/>
        <end position="243"/>
    </location>
</feature>
<dbReference type="Pfam" id="PF12911">
    <property type="entry name" value="OppC_N"/>
    <property type="match status" value="1"/>
</dbReference>
<evidence type="ECO:0000313" key="9">
    <source>
        <dbReference type="EMBL" id="TVZ07051.1"/>
    </source>
</evidence>
<dbReference type="PANTHER" id="PTHR43386">
    <property type="entry name" value="OLIGOPEPTIDE TRANSPORT SYSTEM PERMEASE PROTEIN APPC"/>
    <property type="match status" value="1"/>
</dbReference>
<evidence type="ECO:0000256" key="1">
    <source>
        <dbReference type="ARBA" id="ARBA00004651"/>
    </source>
</evidence>
<feature type="transmembrane region" description="Helical" evidence="7">
    <location>
        <begin position="167"/>
        <end position="186"/>
    </location>
</feature>
<dbReference type="InterPro" id="IPR025966">
    <property type="entry name" value="OppC_N"/>
</dbReference>
<dbReference type="PANTHER" id="PTHR43386:SF1">
    <property type="entry name" value="D,D-DIPEPTIDE TRANSPORT SYSTEM PERMEASE PROTEIN DDPC-RELATED"/>
    <property type="match status" value="1"/>
</dbReference>
<protein>
    <submittedName>
        <fullName evidence="9">ABC transporter permease</fullName>
    </submittedName>
</protein>
<organism evidence="9 10">
    <name type="scientific">Trebonia kvetii</name>
    <dbReference type="NCBI Taxonomy" id="2480626"/>
    <lineage>
        <taxon>Bacteria</taxon>
        <taxon>Bacillati</taxon>
        <taxon>Actinomycetota</taxon>
        <taxon>Actinomycetes</taxon>
        <taxon>Streptosporangiales</taxon>
        <taxon>Treboniaceae</taxon>
        <taxon>Trebonia</taxon>
    </lineage>
</organism>
<evidence type="ECO:0000313" key="10">
    <source>
        <dbReference type="Proteomes" id="UP000460272"/>
    </source>
</evidence>
<dbReference type="EMBL" id="RPFW01000001">
    <property type="protein sequence ID" value="TVZ07051.1"/>
    <property type="molecule type" value="Genomic_DNA"/>
</dbReference>
<dbReference type="InterPro" id="IPR035906">
    <property type="entry name" value="MetI-like_sf"/>
</dbReference>
<dbReference type="Proteomes" id="UP000460272">
    <property type="component" value="Unassembled WGS sequence"/>
</dbReference>
<evidence type="ECO:0000256" key="7">
    <source>
        <dbReference type="RuleBase" id="RU363032"/>
    </source>
</evidence>
<dbReference type="InterPro" id="IPR050366">
    <property type="entry name" value="BP-dependent_transpt_permease"/>
</dbReference>
<keyword evidence="10" id="KW-1185">Reference proteome</keyword>
<dbReference type="Gene3D" id="1.10.3720.10">
    <property type="entry name" value="MetI-like"/>
    <property type="match status" value="1"/>
</dbReference>
<keyword evidence="3" id="KW-1003">Cell membrane</keyword>
<evidence type="ECO:0000256" key="2">
    <source>
        <dbReference type="ARBA" id="ARBA00022448"/>
    </source>
</evidence>
<proteinExistence type="inferred from homology"/>
<dbReference type="PROSITE" id="PS50928">
    <property type="entry name" value="ABC_TM1"/>
    <property type="match status" value="1"/>
</dbReference>
<accession>A0A6P2CAS5</accession>
<dbReference type="CDD" id="cd06261">
    <property type="entry name" value="TM_PBP2"/>
    <property type="match status" value="1"/>
</dbReference>
<dbReference type="GO" id="GO:0005886">
    <property type="term" value="C:plasma membrane"/>
    <property type="evidence" value="ECO:0007669"/>
    <property type="project" value="UniProtKB-SubCell"/>
</dbReference>
<feature type="transmembrane region" description="Helical" evidence="7">
    <location>
        <begin position="107"/>
        <end position="129"/>
    </location>
</feature>
<feature type="transmembrane region" description="Helical" evidence="7">
    <location>
        <begin position="141"/>
        <end position="161"/>
    </location>
</feature>
<dbReference type="AlphaFoldDB" id="A0A6P2CAS5"/>
<evidence type="ECO:0000259" key="8">
    <source>
        <dbReference type="PROSITE" id="PS50928"/>
    </source>
</evidence>
<evidence type="ECO:0000256" key="5">
    <source>
        <dbReference type="ARBA" id="ARBA00022989"/>
    </source>
</evidence>
<name>A0A6P2CAS5_9ACTN</name>
<reference evidence="9 10" key="1">
    <citation type="submission" date="2018-11" db="EMBL/GenBank/DDBJ databases">
        <title>Trebonia kvetii gen.nov., sp.nov., a novel acidophilic actinobacterium, and proposal of the new actinobacterial family Treboniaceae fam. nov.</title>
        <authorList>
            <person name="Rapoport D."/>
            <person name="Sagova-Mareckova M."/>
            <person name="Sedlacek I."/>
            <person name="Provaznik J."/>
            <person name="Kralova S."/>
            <person name="Pavlinic D."/>
            <person name="Benes V."/>
            <person name="Kopecky J."/>
        </authorList>
    </citation>
    <scope>NUCLEOTIDE SEQUENCE [LARGE SCALE GENOMIC DNA]</scope>
    <source>
        <strain evidence="9 10">15Tr583</strain>
    </source>
</reference>
<dbReference type="Pfam" id="PF00528">
    <property type="entry name" value="BPD_transp_1"/>
    <property type="match status" value="1"/>
</dbReference>
<sequence length="309" mass="33338">MSESISQAPAPEIAATGLPAGPAGATALPKRNEFIHYGLRNPKLLFGLIVEVLLVLAAIIAPFFAKYAPLATTNMAVQHPGGAFWLGTDLNGYDMYSQLTNGLRESYLIGALGAAFATAVGLVIGFLAGWRGGWLDEILQLITNVLVMIPSLVLLIVIGSYLTSRSILFEGAFIGLTTWPWVARAVRAQTFTLRSREYVDLARLSGKRPVSIIVKEIAPNMASYLFLVVILLFGSSMLIAASYDFLGLGPSQTVSLGYMMNQAANNSALFYHMWWVFIPPGAVLALMVVALLIANVGLDEVFNPKLRES</sequence>
<dbReference type="OrthoDB" id="6637947at2"/>